<accession>A0A085BMA6</accession>
<dbReference type="InterPro" id="IPR005495">
    <property type="entry name" value="LptG/LptF_permease"/>
</dbReference>
<sequence length="364" mass="41618">MKIIDLYVIKKYLGTLIFMLALLSIIIMVVDVQAKTPRIESNGFTVGYFLLNFYPFWILNLILTFMSILVFITVIFFTSRMANNTEIVAIISSGASFHRFARPYLITSLLIFIMTLAVNHFILPWANIKKNVLEPYTYNSVNKEKLLGNMSIASNITLSDYIFVNSYNKKENRGNGYMYQKFDKNKKLVYQITAMDIQWDAQKKHFIINNYIERTAGKNDMEILGQGTTKIQDFKLPPSELFPDKLVAQNKTTPELINLINREKMKGNNNVTSFYNELYQRTSMPVSIIILTFLGLSLASQKKRGGLGLNLALGIALAFLFVFSFQVLNVVSENKSLPPLLAMWLPNIIFAPIAAYLYIKRANQ</sequence>
<keyword evidence="3 6" id="KW-0812">Transmembrane</keyword>
<comment type="subcellular location">
    <subcellularLocation>
        <location evidence="1">Cell membrane</location>
        <topology evidence="1">Multi-pass membrane protein</topology>
    </subcellularLocation>
</comment>
<evidence type="ECO:0000313" key="7">
    <source>
        <dbReference type="EMBL" id="KFC23601.1"/>
    </source>
</evidence>
<feature type="transmembrane region" description="Helical" evidence="6">
    <location>
        <begin position="104"/>
        <end position="126"/>
    </location>
</feature>
<organism evidence="7 8">
    <name type="scientific">Epilithonimonas lactis</name>
    <dbReference type="NCBI Taxonomy" id="421072"/>
    <lineage>
        <taxon>Bacteria</taxon>
        <taxon>Pseudomonadati</taxon>
        <taxon>Bacteroidota</taxon>
        <taxon>Flavobacteriia</taxon>
        <taxon>Flavobacteriales</taxon>
        <taxon>Weeksellaceae</taxon>
        <taxon>Chryseobacterium group</taxon>
        <taxon>Epilithonimonas</taxon>
    </lineage>
</organism>
<dbReference type="GO" id="GO:0015920">
    <property type="term" value="P:lipopolysaccharide transport"/>
    <property type="evidence" value="ECO:0007669"/>
    <property type="project" value="TreeGrafter"/>
</dbReference>
<feature type="transmembrane region" description="Helical" evidence="6">
    <location>
        <begin position="12"/>
        <end position="34"/>
    </location>
</feature>
<name>A0A085BMA6_9FLAO</name>
<evidence type="ECO:0000256" key="3">
    <source>
        <dbReference type="ARBA" id="ARBA00022692"/>
    </source>
</evidence>
<dbReference type="OrthoDB" id="9807977at2"/>
<evidence type="ECO:0000313" key="8">
    <source>
        <dbReference type="Proteomes" id="UP000028623"/>
    </source>
</evidence>
<reference evidence="7 8" key="1">
    <citation type="submission" date="2014-07" db="EMBL/GenBank/DDBJ databases">
        <title>Epilithonimonas lactis LMG 22401 Genome.</title>
        <authorList>
            <person name="Pipes S.E."/>
            <person name="Stropko S.J."/>
        </authorList>
    </citation>
    <scope>NUCLEOTIDE SEQUENCE [LARGE SCALE GENOMIC DNA]</scope>
    <source>
        <strain evidence="7 8">LMG 24401</strain>
    </source>
</reference>
<evidence type="ECO:0000256" key="5">
    <source>
        <dbReference type="ARBA" id="ARBA00023136"/>
    </source>
</evidence>
<dbReference type="EMBL" id="JPLY01000001">
    <property type="protein sequence ID" value="KFC23601.1"/>
    <property type="molecule type" value="Genomic_DNA"/>
</dbReference>
<evidence type="ECO:0000256" key="1">
    <source>
        <dbReference type="ARBA" id="ARBA00004651"/>
    </source>
</evidence>
<dbReference type="AlphaFoldDB" id="A0A085BMA6"/>
<dbReference type="RefSeq" id="WP_034973520.1">
    <property type="nucleotide sequence ID" value="NZ_FOFI01000002.1"/>
</dbReference>
<keyword evidence="4 6" id="KW-1133">Transmembrane helix</keyword>
<evidence type="ECO:0000256" key="2">
    <source>
        <dbReference type="ARBA" id="ARBA00022475"/>
    </source>
</evidence>
<proteinExistence type="predicted"/>
<dbReference type="eggNOG" id="COG0795">
    <property type="taxonomic scope" value="Bacteria"/>
</dbReference>
<dbReference type="Proteomes" id="UP000028623">
    <property type="component" value="Unassembled WGS sequence"/>
</dbReference>
<dbReference type="PANTHER" id="PTHR33529:SF8">
    <property type="entry name" value="PERMEASE, YJGP_YJGQ FAMILY"/>
    <property type="match status" value="1"/>
</dbReference>
<evidence type="ECO:0000256" key="6">
    <source>
        <dbReference type="SAM" id="Phobius"/>
    </source>
</evidence>
<dbReference type="GO" id="GO:0043190">
    <property type="term" value="C:ATP-binding cassette (ABC) transporter complex"/>
    <property type="evidence" value="ECO:0007669"/>
    <property type="project" value="TreeGrafter"/>
</dbReference>
<dbReference type="PANTHER" id="PTHR33529">
    <property type="entry name" value="SLR0882 PROTEIN-RELATED"/>
    <property type="match status" value="1"/>
</dbReference>
<protein>
    <submittedName>
        <fullName evidence="7">Permease</fullName>
    </submittedName>
</protein>
<feature type="transmembrane region" description="Helical" evidence="6">
    <location>
        <begin position="340"/>
        <end position="359"/>
    </location>
</feature>
<evidence type="ECO:0000256" key="4">
    <source>
        <dbReference type="ARBA" id="ARBA00022989"/>
    </source>
</evidence>
<dbReference type="Pfam" id="PF03739">
    <property type="entry name" value="LptF_LptG"/>
    <property type="match status" value="1"/>
</dbReference>
<keyword evidence="8" id="KW-1185">Reference proteome</keyword>
<comment type="caution">
    <text evidence="7">The sequence shown here is derived from an EMBL/GenBank/DDBJ whole genome shotgun (WGS) entry which is preliminary data.</text>
</comment>
<feature type="transmembrane region" description="Helical" evidence="6">
    <location>
        <begin position="54"/>
        <end position="77"/>
    </location>
</feature>
<keyword evidence="2" id="KW-1003">Cell membrane</keyword>
<gene>
    <name evidence="7" type="ORF">IO89_03205</name>
</gene>
<dbReference type="STRING" id="421072.SAMN04488097_1608"/>
<feature type="transmembrane region" description="Helical" evidence="6">
    <location>
        <begin position="307"/>
        <end position="328"/>
    </location>
</feature>
<keyword evidence="5 6" id="KW-0472">Membrane</keyword>